<evidence type="ECO:0000313" key="9">
    <source>
        <dbReference type="EMBL" id="OTI63287.1"/>
    </source>
</evidence>
<evidence type="ECO:0000256" key="7">
    <source>
        <dbReference type="ARBA" id="ARBA00023159"/>
    </source>
</evidence>
<keyword evidence="6" id="KW-0238">DNA-binding</keyword>
<evidence type="ECO:0000256" key="1">
    <source>
        <dbReference type="ARBA" id="ARBA00022490"/>
    </source>
</evidence>
<dbReference type="SUPFAM" id="SSF160930">
    <property type="entry name" value="FlhC-like"/>
    <property type="match status" value="1"/>
</dbReference>
<name>A0A241XS97_PSEAI</name>
<dbReference type="GO" id="GO:0003677">
    <property type="term" value="F:DNA binding"/>
    <property type="evidence" value="ECO:0007669"/>
    <property type="project" value="UniProtKB-KW"/>
</dbReference>
<dbReference type="GO" id="GO:0045893">
    <property type="term" value="P:positive regulation of DNA-templated transcription"/>
    <property type="evidence" value="ECO:0007669"/>
    <property type="project" value="InterPro"/>
</dbReference>
<evidence type="ECO:0000256" key="2">
    <source>
        <dbReference type="ARBA" id="ARBA00022723"/>
    </source>
</evidence>
<evidence type="ECO:0000256" key="5">
    <source>
        <dbReference type="ARBA" id="ARBA00023015"/>
    </source>
</evidence>
<keyword evidence="2" id="KW-0479">Metal-binding</keyword>
<gene>
    <name evidence="9" type="ORF">CAZ10_10685</name>
</gene>
<keyword evidence="1" id="KW-0963">Cytoplasm</keyword>
<dbReference type="RefSeq" id="WP_065327787.1">
    <property type="nucleotide sequence ID" value="NZ_NFFZ01000004.1"/>
</dbReference>
<dbReference type="EMBL" id="NFFZ01000004">
    <property type="protein sequence ID" value="OTI63287.1"/>
    <property type="molecule type" value="Genomic_DNA"/>
</dbReference>
<keyword evidence="3" id="KW-1005">Bacterial flagellum biogenesis</keyword>
<reference evidence="9 10" key="1">
    <citation type="submission" date="2017-05" db="EMBL/GenBank/DDBJ databases">
        <authorList>
            <person name="Song R."/>
            <person name="Chenine A.L."/>
            <person name="Ruprecht R.M."/>
        </authorList>
    </citation>
    <scope>NUCLEOTIDE SEQUENCE [LARGE SCALE GENOMIC DNA]</scope>
    <source>
        <strain evidence="9 10">S567_C10_BS</strain>
    </source>
</reference>
<proteinExistence type="predicted"/>
<evidence type="ECO:0000256" key="3">
    <source>
        <dbReference type="ARBA" id="ARBA00022795"/>
    </source>
</evidence>
<accession>A0A241XS97</accession>
<dbReference type="Pfam" id="PF05280">
    <property type="entry name" value="FlhC"/>
    <property type="match status" value="1"/>
</dbReference>
<evidence type="ECO:0000256" key="4">
    <source>
        <dbReference type="ARBA" id="ARBA00022833"/>
    </source>
</evidence>
<organism evidence="9 10">
    <name type="scientific">Pseudomonas aeruginosa</name>
    <dbReference type="NCBI Taxonomy" id="287"/>
    <lineage>
        <taxon>Bacteria</taxon>
        <taxon>Pseudomonadati</taxon>
        <taxon>Pseudomonadota</taxon>
        <taxon>Gammaproteobacteria</taxon>
        <taxon>Pseudomonadales</taxon>
        <taxon>Pseudomonadaceae</taxon>
        <taxon>Pseudomonas</taxon>
    </lineage>
</organism>
<dbReference type="GO" id="GO:0046872">
    <property type="term" value="F:metal ion binding"/>
    <property type="evidence" value="ECO:0007669"/>
    <property type="project" value="UniProtKB-KW"/>
</dbReference>
<sequence length="261" mass="28571">MDTTLDIRMARCGFRSAIIRAQTGLTRKQVASLRKRLGIVGPAESGPLPQAHSILSGKAKAMEASLFMLNYLYLAKTPRVDVDIDAVIAAHDQYFHCHAAIRNDQVDLDNFLDIDDAWVVARDYRALEVMMRSCSGCHIQFVSSIHDSRQCCPICNGAVVRTDLFSCDAQAVVTERSVPELIELSALVMQFKHWGCTETEICKDHGLNSDEYALCLALPKLTNAHLASITNRFATGVDLLSTFKQEGIGAMKASPAALAVA</sequence>
<keyword evidence="7" id="KW-0010">Activator</keyword>
<keyword evidence="4" id="KW-0862">Zinc</keyword>
<protein>
    <submittedName>
        <fullName evidence="9">Uncharacterized protein</fullName>
    </submittedName>
</protein>
<evidence type="ECO:0000256" key="8">
    <source>
        <dbReference type="ARBA" id="ARBA00023163"/>
    </source>
</evidence>
<dbReference type="InterPro" id="IPR007944">
    <property type="entry name" value="FlhC"/>
</dbReference>
<dbReference type="GO" id="GO:0044781">
    <property type="term" value="P:bacterial-type flagellum organization"/>
    <property type="evidence" value="ECO:0007669"/>
    <property type="project" value="UniProtKB-KW"/>
</dbReference>
<evidence type="ECO:0000313" key="10">
    <source>
        <dbReference type="Proteomes" id="UP000194857"/>
    </source>
</evidence>
<dbReference type="Proteomes" id="UP000194857">
    <property type="component" value="Unassembled WGS sequence"/>
</dbReference>
<evidence type="ECO:0000256" key="6">
    <source>
        <dbReference type="ARBA" id="ARBA00023125"/>
    </source>
</evidence>
<comment type="caution">
    <text evidence="9">The sequence shown here is derived from an EMBL/GenBank/DDBJ whole genome shotgun (WGS) entry which is preliminary data.</text>
</comment>
<keyword evidence="8" id="KW-0804">Transcription</keyword>
<dbReference type="AlphaFoldDB" id="A0A241XS97"/>
<dbReference type="GO" id="GO:1902208">
    <property type="term" value="P:regulation of bacterial-type flagellum assembly"/>
    <property type="evidence" value="ECO:0007669"/>
    <property type="project" value="InterPro"/>
</dbReference>
<keyword evidence="5" id="KW-0805">Transcription regulation</keyword>